<organism evidence="2 3">
    <name type="scientific">Folsomia candida</name>
    <name type="common">Springtail</name>
    <dbReference type="NCBI Taxonomy" id="158441"/>
    <lineage>
        <taxon>Eukaryota</taxon>
        <taxon>Metazoa</taxon>
        <taxon>Ecdysozoa</taxon>
        <taxon>Arthropoda</taxon>
        <taxon>Hexapoda</taxon>
        <taxon>Collembola</taxon>
        <taxon>Entomobryomorpha</taxon>
        <taxon>Isotomoidea</taxon>
        <taxon>Isotomidae</taxon>
        <taxon>Proisotominae</taxon>
        <taxon>Folsomia</taxon>
    </lineage>
</organism>
<evidence type="ECO:0000313" key="3">
    <source>
        <dbReference type="Proteomes" id="UP000198287"/>
    </source>
</evidence>
<feature type="transmembrane region" description="Helical" evidence="1">
    <location>
        <begin position="298"/>
        <end position="317"/>
    </location>
</feature>
<feature type="transmembrane region" description="Helical" evidence="1">
    <location>
        <begin position="138"/>
        <end position="161"/>
    </location>
</feature>
<comment type="caution">
    <text evidence="2">The sequence shown here is derived from an EMBL/GenBank/DDBJ whole genome shotgun (WGS) entry which is preliminary data.</text>
</comment>
<keyword evidence="1" id="KW-0812">Transmembrane</keyword>
<feature type="transmembrane region" description="Helical" evidence="1">
    <location>
        <begin position="84"/>
        <end position="105"/>
    </location>
</feature>
<evidence type="ECO:0000313" key="2">
    <source>
        <dbReference type="EMBL" id="OXA48204.1"/>
    </source>
</evidence>
<sequence>MGVVTPLMWKSLDICSKFYAHLWANPVEWDVEGKKFITTKPAELITYYLIVFVMLIPLLLLCIVILSAEIYGRVDLSMVEVTLVIFWAANTGFAVLLELIMLVYARNISHALNCAISLERKVPKQGHQLAPRIDLVGLYLNGSVLAFIIYPAFTIVSLILIPMDLDPYILTCRYLLSTDSFRSICIKGHPLALVLLILPFTQICYLFTYMVCFGTMRNHLLLTCLNYLHKTRRRILWNLRCFVFYKYFSAYAGIQIALQVAPAAFGGFLLALMAFGLLIGIMCNFVTLKMQMLIPAPFYYVFPTLSILVVVIIRVMLPMMISVYEVAKELHFGWERSLGVARNVTYLRRKVRSIRTVRLEGELFHFKFYKLQRSTMPLFSAALVNYTITALLSFDTGNVVS</sequence>
<dbReference type="AlphaFoldDB" id="A0A226DTP7"/>
<dbReference type="Proteomes" id="UP000198287">
    <property type="component" value="Unassembled WGS sequence"/>
</dbReference>
<feature type="transmembrane region" description="Helical" evidence="1">
    <location>
        <begin position="264"/>
        <end position="286"/>
    </location>
</feature>
<feature type="transmembrane region" description="Helical" evidence="1">
    <location>
        <begin position="44"/>
        <end position="72"/>
    </location>
</feature>
<protein>
    <recommendedName>
        <fullName evidence="4">Gustatory receptor</fullName>
    </recommendedName>
</protein>
<accession>A0A226DTP7</accession>
<keyword evidence="3" id="KW-1185">Reference proteome</keyword>
<name>A0A226DTP7_FOLCA</name>
<dbReference type="EMBL" id="LNIX01000012">
    <property type="protein sequence ID" value="OXA48204.1"/>
    <property type="molecule type" value="Genomic_DNA"/>
</dbReference>
<keyword evidence="1" id="KW-0472">Membrane</keyword>
<feature type="transmembrane region" description="Helical" evidence="1">
    <location>
        <begin position="376"/>
        <end position="394"/>
    </location>
</feature>
<keyword evidence="1" id="KW-1133">Transmembrane helix</keyword>
<gene>
    <name evidence="2" type="ORF">Fcan01_17012</name>
</gene>
<feature type="transmembrane region" description="Helical" evidence="1">
    <location>
        <begin position="237"/>
        <end position="258"/>
    </location>
</feature>
<feature type="transmembrane region" description="Helical" evidence="1">
    <location>
        <begin position="191"/>
        <end position="216"/>
    </location>
</feature>
<proteinExistence type="predicted"/>
<evidence type="ECO:0008006" key="4">
    <source>
        <dbReference type="Google" id="ProtNLM"/>
    </source>
</evidence>
<evidence type="ECO:0000256" key="1">
    <source>
        <dbReference type="SAM" id="Phobius"/>
    </source>
</evidence>
<reference evidence="2 3" key="1">
    <citation type="submission" date="2015-12" db="EMBL/GenBank/DDBJ databases">
        <title>The genome of Folsomia candida.</title>
        <authorList>
            <person name="Faddeeva A."/>
            <person name="Derks M.F."/>
            <person name="Anvar Y."/>
            <person name="Smit S."/>
            <person name="Van Straalen N."/>
            <person name="Roelofs D."/>
        </authorList>
    </citation>
    <scope>NUCLEOTIDE SEQUENCE [LARGE SCALE GENOMIC DNA]</scope>
    <source>
        <strain evidence="2 3">VU population</strain>
        <tissue evidence="2">Whole body</tissue>
    </source>
</reference>